<dbReference type="InterPro" id="IPR011993">
    <property type="entry name" value="PH-like_dom_sf"/>
</dbReference>
<dbReference type="Proteomes" id="UP000663866">
    <property type="component" value="Unassembled WGS sequence"/>
</dbReference>
<dbReference type="AlphaFoldDB" id="A0A820V786"/>
<feature type="non-terminal residue" evidence="2">
    <location>
        <position position="110"/>
    </location>
</feature>
<keyword evidence="3" id="KW-1185">Reference proteome</keyword>
<dbReference type="Gene3D" id="2.30.29.30">
    <property type="entry name" value="Pleckstrin-homology domain (PH domain)/Phosphotyrosine-binding domain (PTB)"/>
    <property type="match status" value="1"/>
</dbReference>
<dbReference type="EMBL" id="CAJOBG010052550">
    <property type="protein sequence ID" value="CAF4495645.1"/>
    <property type="molecule type" value="Genomic_DNA"/>
</dbReference>
<accession>A0A820V786</accession>
<evidence type="ECO:0008006" key="4">
    <source>
        <dbReference type="Google" id="ProtNLM"/>
    </source>
</evidence>
<feature type="non-terminal residue" evidence="2">
    <location>
        <position position="1"/>
    </location>
</feature>
<evidence type="ECO:0000256" key="1">
    <source>
        <dbReference type="SAM" id="Coils"/>
    </source>
</evidence>
<feature type="coiled-coil region" evidence="1">
    <location>
        <begin position="7"/>
        <end position="41"/>
    </location>
</feature>
<name>A0A820V786_9BILA</name>
<protein>
    <recommendedName>
        <fullName evidence="4">PH domain-containing protein</fullName>
    </recommendedName>
</protein>
<evidence type="ECO:0000313" key="2">
    <source>
        <dbReference type="EMBL" id="CAF4495645.1"/>
    </source>
</evidence>
<sequence>MKYKKLQNEKDDELATLSDDITKLKRELETRRDEIDKYKRILETRGSIDNISLISDDLDDDRDRLESWVQIPTRNIRRGGWKRQFAVIAKNKLLLYNSEKDQLAAISIDV</sequence>
<reference evidence="2" key="1">
    <citation type="submission" date="2021-02" db="EMBL/GenBank/DDBJ databases">
        <authorList>
            <person name="Nowell W R."/>
        </authorList>
    </citation>
    <scope>NUCLEOTIDE SEQUENCE</scope>
</reference>
<proteinExistence type="predicted"/>
<keyword evidence="1" id="KW-0175">Coiled coil</keyword>
<comment type="caution">
    <text evidence="2">The sequence shown here is derived from an EMBL/GenBank/DDBJ whole genome shotgun (WGS) entry which is preliminary data.</text>
</comment>
<evidence type="ECO:0000313" key="3">
    <source>
        <dbReference type="Proteomes" id="UP000663866"/>
    </source>
</evidence>
<organism evidence="2 3">
    <name type="scientific">Rotaria magnacalcarata</name>
    <dbReference type="NCBI Taxonomy" id="392030"/>
    <lineage>
        <taxon>Eukaryota</taxon>
        <taxon>Metazoa</taxon>
        <taxon>Spiralia</taxon>
        <taxon>Gnathifera</taxon>
        <taxon>Rotifera</taxon>
        <taxon>Eurotatoria</taxon>
        <taxon>Bdelloidea</taxon>
        <taxon>Philodinida</taxon>
        <taxon>Philodinidae</taxon>
        <taxon>Rotaria</taxon>
    </lineage>
</organism>
<gene>
    <name evidence="2" type="ORF">OVN521_LOCUS40445</name>
</gene>